<reference evidence="2 3" key="1">
    <citation type="submission" date="2019-07" db="EMBL/GenBank/DDBJ databases">
        <title>Tepidimonas charontis SPSP-6 draft genome.</title>
        <authorList>
            <person name="Da Costa M.S."/>
            <person name="Froufe H.J.C."/>
            <person name="Egas C."/>
            <person name="Albuquerque L."/>
        </authorList>
    </citation>
    <scope>NUCLEOTIDE SEQUENCE [LARGE SCALE GENOMIC DNA]</scope>
    <source>
        <strain evidence="2 3">SPSP-6</strain>
    </source>
</reference>
<keyword evidence="2" id="KW-0255">Endonuclease</keyword>
<dbReference type="InterPro" id="IPR005135">
    <property type="entry name" value="Endo/exonuclease/phosphatase"/>
</dbReference>
<keyword evidence="3" id="KW-1185">Reference proteome</keyword>
<name>A0A554XIV8_9BURK</name>
<keyword evidence="2" id="KW-0540">Nuclease</keyword>
<dbReference type="GO" id="GO:0004519">
    <property type="term" value="F:endonuclease activity"/>
    <property type="evidence" value="ECO:0007669"/>
    <property type="project" value="UniProtKB-KW"/>
</dbReference>
<dbReference type="Proteomes" id="UP000318294">
    <property type="component" value="Unassembled WGS sequence"/>
</dbReference>
<dbReference type="Pfam" id="PF03372">
    <property type="entry name" value="Exo_endo_phos"/>
    <property type="match status" value="1"/>
</dbReference>
<evidence type="ECO:0000259" key="1">
    <source>
        <dbReference type="Pfam" id="PF03372"/>
    </source>
</evidence>
<organism evidence="2 3">
    <name type="scientific">Tepidimonas charontis</name>
    <dbReference type="NCBI Taxonomy" id="2267262"/>
    <lineage>
        <taxon>Bacteria</taxon>
        <taxon>Pseudomonadati</taxon>
        <taxon>Pseudomonadota</taxon>
        <taxon>Betaproteobacteria</taxon>
        <taxon>Burkholderiales</taxon>
        <taxon>Tepidimonas</taxon>
    </lineage>
</organism>
<dbReference type="SUPFAM" id="SSF56219">
    <property type="entry name" value="DNase I-like"/>
    <property type="match status" value="1"/>
</dbReference>
<dbReference type="EMBL" id="VJON01000005">
    <property type="protein sequence ID" value="TSE35755.1"/>
    <property type="molecule type" value="Genomic_DNA"/>
</dbReference>
<gene>
    <name evidence="2" type="ORF">Tchar_00538</name>
</gene>
<dbReference type="InterPro" id="IPR051916">
    <property type="entry name" value="GPI-anchor_lipid_remodeler"/>
</dbReference>
<evidence type="ECO:0000313" key="3">
    <source>
        <dbReference type="Proteomes" id="UP000318294"/>
    </source>
</evidence>
<protein>
    <submittedName>
        <fullName evidence="2">Endonuclease/Exonuclease/phosphatase family protein</fullName>
    </submittedName>
</protein>
<keyword evidence="2" id="KW-0269">Exonuclease</keyword>
<dbReference type="OrthoDB" id="5294090at2"/>
<dbReference type="RefSeq" id="WP_144327555.1">
    <property type="nucleotide sequence ID" value="NZ_VJON01000005.1"/>
</dbReference>
<dbReference type="GO" id="GO:0006506">
    <property type="term" value="P:GPI anchor biosynthetic process"/>
    <property type="evidence" value="ECO:0007669"/>
    <property type="project" value="TreeGrafter"/>
</dbReference>
<evidence type="ECO:0000313" key="2">
    <source>
        <dbReference type="EMBL" id="TSE35755.1"/>
    </source>
</evidence>
<dbReference type="GO" id="GO:0004527">
    <property type="term" value="F:exonuclease activity"/>
    <property type="evidence" value="ECO:0007669"/>
    <property type="project" value="UniProtKB-KW"/>
</dbReference>
<comment type="caution">
    <text evidence="2">The sequence shown here is derived from an EMBL/GenBank/DDBJ whole genome shotgun (WGS) entry which is preliminary data.</text>
</comment>
<keyword evidence="2" id="KW-0378">Hydrolase</keyword>
<proteinExistence type="predicted"/>
<sequence length="293" mass="31753">MRILTWNVQWFRGMDDVVDVRRVLAHAMDWGGQPEVLCLQEVAQHMPGLAGAGEADQVAAVAAALPGYEVFYAPAVDDWRPGRAARQRFGNLIASRLPVWQAQHRVLPYPPDASVPSMPRALAAVTVQAPWGPLRVGCTHLAYYSARQRVAQAQALCDWQREAAAVAAQPPRADAEDGPDTPFQLRVHTVDALLCGDFNSPPGGDAWRVLAGVDAPPAVFHDTWTLVHGPEPQPPTFRVHETGAVPLACDFIWVTPGLAARVLGVRVDGATTLSDHQPVCVELSNDGPVRVMR</sequence>
<accession>A0A554XIV8</accession>
<dbReference type="PANTHER" id="PTHR14859">
    <property type="entry name" value="CALCOFLUOR WHITE HYPERSENSITIVE PROTEIN PRECURSOR"/>
    <property type="match status" value="1"/>
</dbReference>
<dbReference type="AlphaFoldDB" id="A0A554XIV8"/>
<dbReference type="PANTHER" id="PTHR14859:SF0">
    <property type="entry name" value="ENDONUCLEASE_EXONUCLEASE_PHOSPHATASE FAMILY PROTEIN, EXPRESSED"/>
    <property type="match status" value="1"/>
</dbReference>
<dbReference type="Gene3D" id="3.60.10.10">
    <property type="entry name" value="Endonuclease/exonuclease/phosphatase"/>
    <property type="match status" value="1"/>
</dbReference>
<feature type="domain" description="Endonuclease/exonuclease/phosphatase" evidence="1">
    <location>
        <begin position="4"/>
        <end position="276"/>
    </location>
</feature>
<dbReference type="GO" id="GO:0016020">
    <property type="term" value="C:membrane"/>
    <property type="evidence" value="ECO:0007669"/>
    <property type="project" value="GOC"/>
</dbReference>
<dbReference type="InterPro" id="IPR036691">
    <property type="entry name" value="Endo/exonu/phosph_ase_sf"/>
</dbReference>